<dbReference type="GO" id="GO:0016020">
    <property type="term" value="C:membrane"/>
    <property type="evidence" value="ECO:0007669"/>
    <property type="project" value="TreeGrafter"/>
</dbReference>
<gene>
    <name evidence="3" type="ORF">UFOPK3564_03059</name>
</gene>
<dbReference type="Pfam" id="PF00561">
    <property type="entry name" value="Abhydrolase_1"/>
    <property type="match status" value="1"/>
</dbReference>
<feature type="domain" description="Peptidase S33 tripeptidyl aminopeptidase-like C-terminal" evidence="2">
    <location>
        <begin position="405"/>
        <end position="479"/>
    </location>
</feature>
<evidence type="ECO:0000259" key="2">
    <source>
        <dbReference type="Pfam" id="PF08386"/>
    </source>
</evidence>
<dbReference type="Pfam" id="PF08386">
    <property type="entry name" value="Abhydrolase_4"/>
    <property type="match status" value="1"/>
</dbReference>
<dbReference type="AlphaFoldDB" id="A0A6J7JI27"/>
<dbReference type="InterPro" id="IPR000073">
    <property type="entry name" value="AB_hydrolase_1"/>
</dbReference>
<feature type="domain" description="AB hydrolase-1" evidence="1">
    <location>
        <begin position="82"/>
        <end position="217"/>
    </location>
</feature>
<sequence>MSRPSRLLARLALGTLPLLALTAAPAPAAAADLPCGDQSAGRTRCSRVLVPLDRTGAVEGRVGLSVRTIQLGKRRKAVRREAFVFLAGGPGQAATSLAGDVAELTKPFLRRRDFVAVDTRGTGRASDLIVCPELETTALNGISAPESYRACARRLGPTVDAYGTTDVVADLEAVRIAGGYDRLYLFGVSYGTYTAQRYAAAHPDRTAGLVLDSTVDPIGADPFSLATFRAIPTALENACLRGACRGVTRDVTRDLERTRARLPITADVDDGTGRRRPGTVDATVLISLAQTGDVDPFLRSALPAALRRAGEGDPAPLVRLARETGQLPLPTDDEDPSAGPAAAGVISTGSYVATVCRDTRLPWAPGTPTGPPRRAAALAALAAVPADARAGWSPADLVDVTPAGVCQEWPGTAENAAVPAPPEVPTLFLSGADDTRTSPEEARRVAARTPGSTFVSVPGAGHSLIGSGRGCVAGALEAFAQGDPVGRCRRPSAIQRAVPLAPSSPAAFGRTGAERARGVARAAVLDATRTVLLKSLSQVVDLFGEPEALRVAGLRSGSATLTAKGELVLDRYGYVPGTAVTTGRLGETRRIRVQVRGTGLRAGTYTVPNPLADPDVAKELGLDPELTSQLGESARRIRGLAATR</sequence>
<evidence type="ECO:0000259" key="1">
    <source>
        <dbReference type="Pfam" id="PF00561"/>
    </source>
</evidence>
<dbReference type="PANTHER" id="PTHR43798:SF27">
    <property type="entry name" value="HYDROLASE ALPHA_BETA HYDROLASE FOLD FAMILY"/>
    <property type="match status" value="1"/>
</dbReference>
<protein>
    <submittedName>
        <fullName evidence="3">Unannotated protein</fullName>
    </submittedName>
</protein>
<organism evidence="3">
    <name type="scientific">freshwater metagenome</name>
    <dbReference type="NCBI Taxonomy" id="449393"/>
    <lineage>
        <taxon>unclassified sequences</taxon>
        <taxon>metagenomes</taxon>
        <taxon>ecological metagenomes</taxon>
    </lineage>
</organism>
<proteinExistence type="predicted"/>
<evidence type="ECO:0000313" key="3">
    <source>
        <dbReference type="EMBL" id="CAB4942996.1"/>
    </source>
</evidence>
<dbReference type="PANTHER" id="PTHR43798">
    <property type="entry name" value="MONOACYLGLYCEROL LIPASE"/>
    <property type="match status" value="1"/>
</dbReference>
<dbReference type="Gene3D" id="3.40.50.1820">
    <property type="entry name" value="alpha/beta hydrolase"/>
    <property type="match status" value="2"/>
</dbReference>
<reference evidence="3" key="1">
    <citation type="submission" date="2020-05" db="EMBL/GenBank/DDBJ databases">
        <authorList>
            <person name="Chiriac C."/>
            <person name="Salcher M."/>
            <person name="Ghai R."/>
            <person name="Kavagutti S V."/>
        </authorList>
    </citation>
    <scope>NUCLEOTIDE SEQUENCE</scope>
</reference>
<dbReference type="InterPro" id="IPR013595">
    <property type="entry name" value="Pept_S33_TAP-like_C"/>
</dbReference>
<name>A0A6J7JI27_9ZZZZ</name>
<dbReference type="EMBL" id="CAFBMK010000261">
    <property type="protein sequence ID" value="CAB4942996.1"/>
    <property type="molecule type" value="Genomic_DNA"/>
</dbReference>
<dbReference type="SUPFAM" id="SSF53474">
    <property type="entry name" value="alpha/beta-Hydrolases"/>
    <property type="match status" value="1"/>
</dbReference>
<dbReference type="InterPro" id="IPR029058">
    <property type="entry name" value="AB_hydrolase_fold"/>
</dbReference>
<dbReference type="InterPro" id="IPR050266">
    <property type="entry name" value="AB_hydrolase_sf"/>
</dbReference>
<accession>A0A6J7JI27</accession>